<dbReference type="EMBL" id="CAFBNF010000434">
    <property type="protein sequence ID" value="CAB4966099.1"/>
    <property type="molecule type" value="Genomic_DNA"/>
</dbReference>
<organism evidence="1">
    <name type="scientific">freshwater metagenome</name>
    <dbReference type="NCBI Taxonomy" id="449393"/>
    <lineage>
        <taxon>unclassified sequences</taxon>
        <taxon>metagenomes</taxon>
        <taxon>ecological metagenomes</taxon>
    </lineage>
</organism>
<sequence>MLFRREGWVPADYAQWSADLLQQQVAFVEPTRWDGEIVGRLSFLHPATTEAMIIEVLDAMS</sequence>
<dbReference type="AlphaFoldDB" id="A0A6J7LJR0"/>
<name>A0A6J7LJR0_9ZZZZ</name>
<reference evidence="1" key="1">
    <citation type="submission" date="2020-05" db="EMBL/GenBank/DDBJ databases">
        <authorList>
            <person name="Chiriac C."/>
            <person name="Salcher M."/>
            <person name="Ghai R."/>
            <person name="Kavagutti S V."/>
        </authorList>
    </citation>
    <scope>NUCLEOTIDE SEQUENCE</scope>
</reference>
<gene>
    <name evidence="1" type="ORF">UFOPK3773_02480</name>
</gene>
<protein>
    <submittedName>
        <fullName evidence="1">Unannotated protein</fullName>
    </submittedName>
</protein>
<accession>A0A6J7LJR0</accession>
<evidence type="ECO:0000313" key="1">
    <source>
        <dbReference type="EMBL" id="CAB4966099.1"/>
    </source>
</evidence>
<proteinExistence type="predicted"/>
<dbReference type="Gene3D" id="3.90.1150.170">
    <property type="match status" value="1"/>
</dbReference>